<accession>A0A1J5QTN5</accession>
<comment type="caution">
    <text evidence="1">The sequence shown here is derived from an EMBL/GenBank/DDBJ whole genome shotgun (WGS) entry which is preliminary data.</text>
</comment>
<dbReference type="AlphaFoldDB" id="A0A1J5QTN5"/>
<dbReference type="EMBL" id="MLJW01001244">
    <property type="protein sequence ID" value="OIQ79269.1"/>
    <property type="molecule type" value="Genomic_DNA"/>
</dbReference>
<gene>
    <name evidence="1" type="ORF">GALL_389930</name>
</gene>
<protein>
    <recommendedName>
        <fullName evidence="2">DUF3301 domain-containing protein</fullName>
    </recommendedName>
</protein>
<evidence type="ECO:0000313" key="1">
    <source>
        <dbReference type="EMBL" id="OIQ79269.1"/>
    </source>
</evidence>
<dbReference type="InterPro" id="IPR021732">
    <property type="entry name" value="DUF3301"/>
</dbReference>
<evidence type="ECO:0008006" key="2">
    <source>
        <dbReference type="Google" id="ProtNLM"/>
    </source>
</evidence>
<reference evidence="1" key="1">
    <citation type="submission" date="2016-10" db="EMBL/GenBank/DDBJ databases">
        <title>Sequence of Gallionella enrichment culture.</title>
        <authorList>
            <person name="Poehlein A."/>
            <person name="Muehling M."/>
            <person name="Daniel R."/>
        </authorList>
    </citation>
    <scope>NUCLEOTIDE SEQUENCE</scope>
</reference>
<proteinExistence type="predicted"/>
<sequence>MEIMLLIAVVVIAWFWLDSLHVRDLAVEAGRRAAEQHKLQFLDESVANSRLWFARDAAGRLRLLRTYDFEVSDTGAERLACSVTLLGRRVERIEMPPYRDNVVYLH</sequence>
<organism evidence="1">
    <name type="scientific">mine drainage metagenome</name>
    <dbReference type="NCBI Taxonomy" id="410659"/>
    <lineage>
        <taxon>unclassified sequences</taxon>
        <taxon>metagenomes</taxon>
        <taxon>ecological metagenomes</taxon>
    </lineage>
</organism>
<name>A0A1J5QTN5_9ZZZZ</name>
<dbReference type="Pfam" id="PF11743">
    <property type="entry name" value="DUF3301"/>
    <property type="match status" value="1"/>
</dbReference>